<organism evidence="10 11">
    <name type="scientific">Haliovirga abyssi</name>
    <dbReference type="NCBI Taxonomy" id="2996794"/>
    <lineage>
        <taxon>Bacteria</taxon>
        <taxon>Fusobacteriati</taxon>
        <taxon>Fusobacteriota</taxon>
        <taxon>Fusobacteriia</taxon>
        <taxon>Fusobacteriales</taxon>
        <taxon>Haliovirgaceae</taxon>
        <taxon>Haliovirga</taxon>
    </lineage>
</organism>
<evidence type="ECO:0000256" key="7">
    <source>
        <dbReference type="ARBA" id="ARBA00023237"/>
    </source>
</evidence>
<keyword evidence="9" id="KW-0732">Signal</keyword>
<evidence type="ECO:0000256" key="6">
    <source>
        <dbReference type="ARBA" id="ARBA00023136"/>
    </source>
</evidence>
<dbReference type="Gene3D" id="1.20.1600.10">
    <property type="entry name" value="Outer membrane efflux proteins (OEP)"/>
    <property type="match status" value="1"/>
</dbReference>
<dbReference type="GO" id="GO:0015562">
    <property type="term" value="F:efflux transmembrane transporter activity"/>
    <property type="evidence" value="ECO:0007669"/>
    <property type="project" value="InterPro"/>
</dbReference>
<dbReference type="KEGG" id="haby:HLVA_04970"/>
<dbReference type="RefSeq" id="WP_307904867.1">
    <property type="nucleotide sequence ID" value="NZ_AP027059.1"/>
</dbReference>
<comment type="subcellular location">
    <subcellularLocation>
        <location evidence="1">Cell outer membrane</location>
    </subcellularLocation>
</comment>
<gene>
    <name evidence="10" type="ORF">HLVA_04970</name>
</gene>
<sequence length="418" mass="48095">MKKKILFLLFTFMVGNLYSMEITLQEAIRKGVSENVNVKNEKITQENTEIMKKQAIKTALPKVKLTSSYTKFENPMNPMDKNSDNMYGNKISIEQPIFTGGKILIGIDTADLLGKQGNYLLEKKEKDAELEITKSYITILKLEKNREVLKDSLEQLKETYKMINAQYKLNLITKTPLLEIDYTMTNLDSQLLELEKGIKISKANLKRLIGMANSETIELKDISIKENQEKILNIDEGIKIAKENGTDVKLVKIGTEFQEMNTKLKRADLFPTIAFNFGIENSSTDIEGIKDKWNWSGTIMFSYNLFDFGNSQDEYRKSKNELKISKNSEKNSLEQLEIGIRNSYYELEISKKLIKAKEQALASSKEQYELDKGRHIAGLITTTDFLKSENNLRQSEINLINARLDYYLAEKTYENKIK</sequence>
<dbReference type="EMBL" id="AP027059">
    <property type="protein sequence ID" value="BDU49928.1"/>
    <property type="molecule type" value="Genomic_DNA"/>
</dbReference>
<dbReference type="GO" id="GO:0015288">
    <property type="term" value="F:porin activity"/>
    <property type="evidence" value="ECO:0007669"/>
    <property type="project" value="TreeGrafter"/>
</dbReference>
<comment type="similarity">
    <text evidence="2">Belongs to the outer membrane factor (OMF) (TC 1.B.17) family.</text>
</comment>
<dbReference type="GO" id="GO:0009279">
    <property type="term" value="C:cell outer membrane"/>
    <property type="evidence" value="ECO:0007669"/>
    <property type="project" value="UniProtKB-SubCell"/>
</dbReference>
<evidence type="ECO:0000256" key="9">
    <source>
        <dbReference type="SAM" id="SignalP"/>
    </source>
</evidence>
<evidence type="ECO:0000313" key="10">
    <source>
        <dbReference type="EMBL" id="BDU49928.1"/>
    </source>
</evidence>
<keyword evidence="8" id="KW-0175">Coiled coil</keyword>
<dbReference type="GO" id="GO:1990281">
    <property type="term" value="C:efflux pump complex"/>
    <property type="evidence" value="ECO:0007669"/>
    <property type="project" value="TreeGrafter"/>
</dbReference>
<dbReference type="AlphaFoldDB" id="A0AAU9DCP6"/>
<evidence type="ECO:0000256" key="8">
    <source>
        <dbReference type="SAM" id="Coils"/>
    </source>
</evidence>
<protein>
    <submittedName>
        <fullName evidence="10">Membrane protein</fullName>
    </submittedName>
</protein>
<evidence type="ECO:0000256" key="1">
    <source>
        <dbReference type="ARBA" id="ARBA00004442"/>
    </source>
</evidence>
<keyword evidence="5" id="KW-0812">Transmembrane</keyword>
<dbReference type="InterPro" id="IPR003423">
    <property type="entry name" value="OMP_efflux"/>
</dbReference>
<keyword evidence="7" id="KW-0998">Cell outer membrane</keyword>
<evidence type="ECO:0000256" key="4">
    <source>
        <dbReference type="ARBA" id="ARBA00022452"/>
    </source>
</evidence>
<evidence type="ECO:0000256" key="5">
    <source>
        <dbReference type="ARBA" id="ARBA00022692"/>
    </source>
</evidence>
<dbReference type="Pfam" id="PF02321">
    <property type="entry name" value="OEP"/>
    <property type="match status" value="2"/>
</dbReference>
<proteinExistence type="inferred from homology"/>
<dbReference type="SUPFAM" id="SSF56954">
    <property type="entry name" value="Outer membrane efflux proteins (OEP)"/>
    <property type="match status" value="1"/>
</dbReference>
<evidence type="ECO:0000256" key="2">
    <source>
        <dbReference type="ARBA" id="ARBA00007613"/>
    </source>
</evidence>
<dbReference type="PANTHER" id="PTHR30026">
    <property type="entry name" value="OUTER MEMBRANE PROTEIN TOLC"/>
    <property type="match status" value="1"/>
</dbReference>
<feature type="signal peptide" evidence="9">
    <location>
        <begin position="1"/>
        <end position="19"/>
    </location>
</feature>
<evidence type="ECO:0000313" key="11">
    <source>
        <dbReference type="Proteomes" id="UP001321582"/>
    </source>
</evidence>
<keyword evidence="4" id="KW-1134">Transmembrane beta strand</keyword>
<name>A0AAU9DCP6_9FUSO</name>
<keyword evidence="11" id="KW-1185">Reference proteome</keyword>
<keyword evidence="3" id="KW-0813">Transport</keyword>
<feature type="chain" id="PRO_5043347506" evidence="9">
    <location>
        <begin position="20"/>
        <end position="418"/>
    </location>
</feature>
<dbReference type="Proteomes" id="UP001321582">
    <property type="component" value="Chromosome"/>
</dbReference>
<accession>A0AAU9DCP6</accession>
<reference evidence="10 11" key="1">
    <citation type="submission" date="2022-11" db="EMBL/GenBank/DDBJ databases">
        <title>Haliovirga abyssi gen. nov., sp. nov., a mesophilic fermentative bacterium isolated from the Iheya North hydrothermal field and the proposal of Haliovirgaceae fam. nov.</title>
        <authorList>
            <person name="Miyazaki U."/>
            <person name="Tame A."/>
            <person name="Miyazaki J."/>
            <person name="Takai K."/>
            <person name="Sawayama S."/>
            <person name="Kitajima M."/>
            <person name="Okamoto A."/>
            <person name="Nakagawa S."/>
        </authorList>
    </citation>
    <scope>NUCLEOTIDE SEQUENCE [LARGE SCALE GENOMIC DNA]</scope>
    <source>
        <strain evidence="10 11">IC12</strain>
    </source>
</reference>
<dbReference type="InterPro" id="IPR051906">
    <property type="entry name" value="TolC-like"/>
</dbReference>
<dbReference type="PANTHER" id="PTHR30026:SF20">
    <property type="entry name" value="OUTER MEMBRANE PROTEIN TOLC"/>
    <property type="match status" value="1"/>
</dbReference>
<evidence type="ECO:0000256" key="3">
    <source>
        <dbReference type="ARBA" id="ARBA00022448"/>
    </source>
</evidence>
<keyword evidence="6" id="KW-0472">Membrane</keyword>
<feature type="coiled-coil region" evidence="8">
    <location>
        <begin position="139"/>
        <end position="166"/>
    </location>
</feature>